<dbReference type="GeneID" id="115544547"/>
<feature type="compositionally biased region" description="Pro residues" evidence="1">
    <location>
        <begin position="699"/>
        <end position="711"/>
    </location>
</feature>
<feature type="region of interest" description="Disordered" evidence="1">
    <location>
        <begin position="40"/>
        <end position="132"/>
    </location>
</feature>
<feature type="compositionally biased region" description="Low complexity" evidence="1">
    <location>
        <begin position="399"/>
        <end position="483"/>
    </location>
</feature>
<dbReference type="GeneTree" id="ENSGT00940000170349"/>
<feature type="region of interest" description="Disordered" evidence="1">
    <location>
        <begin position="1450"/>
        <end position="1501"/>
    </location>
</feature>
<feature type="compositionally biased region" description="Low complexity" evidence="1">
    <location>
        <begin position="1708"/>
        <end position="1723"/>
    </location>
</feature>
<feature type="compositionally biased region" description="Low complexity" evidence="1">
    <location>
        <begin position="1207"/>
        <end position="1219"/>
    </location>
</feature>
<name>A0A8C5BPL2_GADMO</name>
<reference evidence="2" key="2">
    <citation type="submission" date="2025-09" db="UniProtKB">
        <authorList>
            <consortium name="Ensembl"/>
        </authorList>
    </citation>
    <scope>IDENTIFICATION</scope>
</reference>
<feature type="compositionally biased region" description="Polar residues" evidence="1">
    <location>
        <begin position="1335"/>
        <end position="1353"/>
    </location>
</feature>
<feature type="region of interest" description="Disordered" evidence="1">
    <location>
        <begin position="919"/>
        <end position="940"/>
    </location>
</feature>
<feature type="compositionally biased region" description="Basic and acidic residues" evidence="1">
    <location>
        <begin position="1805"/>
        <end position="1816"/>
    </location>
</feature>
<feature type="region of interest" description="Disordered" evidence="1">
    <location>
        <begin position="155"/>
        <end position="244"/>
    </location>
</feature>
<feature type="compositionally biased region" description="Basic and acidic residues" evidence="1">
    <location>
        <begin position="60"/>
        <end position="71"/>
    </location>
</feature>
<feature type="compositionally biased region" description="Basic residues" evidence="1">
    <location>
        <begin position="233"/>
        <end position="243"/>
    </location>
</feature>
<dbReference type="RefSeq" id="XP_030213405.1">
    <property type="nucleotide sequence ID" value="XM_030357545.1"/>
</dbReference>
<feature type="compositionally biased region" description="Pro residues" evidence="1">
    <location>
        <begin position="1317"/>
        <end position="1326"/>
    </location>
</feature>
<sequence length="1842" mass="195700">MRKKSRFQNVAPVSASMSNRDSLGFGDLIPQDVAEVFAQERMSKGGRRKKRSKSLGRAIDWFKGKKRKDADANGQSPGLGPGLDLALEGPPAGPQTGQKTGKPGHSPGSSRAVARQGEEDRTPAPPLIQENVFIESSRPKYIEDLHNEAQEGLKLFQQEETSNGVEFRDDLSSISTVTTQPEDDGQGFLSDSTMADTSSIVSTQSTVSSMSSRSGITRQGSSFRPLNSGKKPEKAKHRRRSRRTVMGIPKHVQRELGLDRMEWKSNPVLDEELDENMNSEAACDAVDRPSQLTEPSVGLHNAQVNRALAKSQTLHTSNAHASHRDDLALLHRLNNESAHRPRSLAVPWLTTAHNGPHGPPSPVMSMNPHAAYMSKIIPNAVMPPSVEVLEIQRGRSRYSQKTVSKSSLLVSSPTGSRASSRASSCRGPPSRAFSSRASSRSSASQQRANYTSDSSGWSRSESSETLVSDSSTISSSTTPQQHSSADERRAARHGSPPADKVSLHSSASRVSNGKAEGMARSLSIMKSKRAPPPPSRSYSLHNRMKRKSRDLTEPMTSSKETSPQNSLCSGKNSVKSKSGEKKEAAVPPVSPVVLDSPGYTADTSSLDDSNGSTSVSPIKSQLQAPGKVGTVKKGESPAKVTTSELQPQQENVLKKTASPSSGYSSQAGTPTHLSKHPLATSPKPKRGFLSKLQGLFPGSSPPKNPSKPSDPQPDSNGETGSASPSVRVLRELFNIPPPPKVHAPPPPPPEVWAHNKRTFELLLGPPAPYDSYAAVKRNPKDRRQQRPSPSISVKSASTEGEKKSGLISAELINGVLSSMVLKKVQESEQCQKENKERLTHVENCEKVKGQSNVTEKAELSSGSVLVNGRSAEVTEKVHERLAATQGDRNKATHKPTSMTPGNTSVETQSLLFHTPTTRPAVSPPLESLWPPPPPPMDPAAETLLIRQDGTDFPLPPPPLLSEEGLVVLENVPQVEVRLDTSVPHVAIVQGSLNATSVHTSLVSPKKTPETPPLKTNKPGSTAPKPSPQKIKLILPTPQGYPPPPQSIPPPPPFSAPTLPVNLPANPLLTEGYLPTLAEADSTSTEQLGGPPQEPPPTALLPSALRLTPPKSIPPPPQPKATVSASESVPQPPPPLQKILPTPGEAALCIDTSLHAASVLPAPTPVLSPITEPLEAPPVATKPVPGPEVTHSLPSPPINPTTVLTLITKPQKAPPKATEPAPEPEVLPSLTSPPINPTPIVTLVPKPQEAPPMATETAPQPKVTTSLPSSTPIVTLVPKPQEAPPKATEPAPEHKVTPSLPSPPNNLTHIVTLVPKPQEAPPKPTEPAPEHKVTLSLPSSPPSQATTDGSQQPCKETKENQSKEQNAAVAEVSTSVVTTVDQPSINVPSFNKSPEPNRALDLVQPEVVTEDQQPLSQGALESQTVVLKPAPSQPMMISKSEPELLQTEVVIDAQPLTSPPPLQTPTDISHQQAKETPEDQSKEQKANVDVSNSPESSKAQAQVLQDLVVETQQPISQVVLESEAVASQQTPPQPVNIDQAQDLLQREVVIEAQQPISQDVPEAVASEQAPSEPLNVPSSSAPAPQVPASATQPGTTEGQTVDSTSPTAQEEGTTSSDTPSLAEPVKQKSTDGSPEATNDQGTQDQPVVTMRARKPESHIQTHSSSGEAPQKPIRRSLIMSSLPTIAPPVVVDSQETIPKSPSAEVTHISAALPPSPTKKSPPATNSAPSMNMQEAIRLRTAARAKSPTSPRGPKSPYGGDMHKSPSSVASFIFSKNTRKVGTAPVPEAQPRVQKNRAAEPAAVSKPVKEDDLEEKKQGVKVPPPVARKPKAQAKDTGTNVGTE</sequence>
<feature type="compositionally biased region" description="Polar residues" evidence="1">
    <location>
        <begin position="601"/>
        <end position="623"/>
    </location>
</feature>
<dbReference type="Ensembl" id="ENSGMOT00000047770.1">
    <property type="protein sequence ID" value="ENSGMOP00000050233.1"/>
    <property type="gene ID" value="ENSGMOG00000025339.1"/>
</dbReference>
<feature type="compositionally biased region" description="Basic residues" evidence="1">
    <location>
        <begin position="44"/>
        <end position="54"/>
    </location>
</feature>
<feature type="compositionally biased region" description="Low complexity" evidence="1">
    <location>
        <begin position="1277"/>
        <end position="1289"/>
    </location>
</feature>
<keyword evidence="3" id="KW-1185">Reference proteome</keyword>
<dbReference type="KEGG" id="gmh:115544547"/>
<evidence type="ECO:0000313" key="3">
    <source>
        <dbReference type="Proteomes" id="UP000694546"/>
    </source>
</evidence>
<feature type="compositionally biased region" description="Low complexity" evidence="1">
    <location>
        <begin position="197"/>
        <end position="219"/>
    </location>
</feature>
<dbReference type="PANTHER" id="PTHR23039:SF6">
    <property type="entry name" value="SIMILAR TO MKIAA1522 PROTEIN"/>
    <property type="match status" value="1"/>
</dbReference>
<reference evidence="2" key="1">
    <citation type="submission" date="2025-08" db="UniProtKB">
        <authorList>
            <consortium name="Ensembl"/>
        </authorList>
    </citation>
    <scope>IDENTIFICATION</scope>
</reference>
<accession>A0A8C5BPL2</accession>
<protein>
    <submittedName>
        <fullName evidence="2">Nascent polypeptide-associated complex subunit alpha, muscle-specific form-like</fullName>
    </submittedName>
</protein>
<feature type="compositionally biased region" description="Polar residues" evidence="1">
    <location>
        <begin position="1488"/>
        <end position="1501"/>
    </location>
</feature>
<feature type="compositionally biased region" description="Polar residues" evidence="1">
    <location>
        <begin position="639"/>
        <end position="672"/>
    </location>
</feature>
<feature type="compositionally biased region" description="Pro residues" evidence="1">
    <location>
        <begin position="735"/>
        <end position="750"/>
    </location>
</feature>
<proteinExistence type="predicted"/>
<feature type="region of interest" description="Disordered" evidence="1">
    <location>
        <begin position="1"/>
        <end position="25"/>
    </location>
</feature>
<feature type="compositionally biased region" description="Low complexity" evidence="1">
    <location>
        <begin position="1575"/>
        <end position="1589"/>
    </location>
</feature>
<dbReference type="Proteomes" id="UP000694546">
    <property type="component" value="Chromosome 5"/>
</dbReference>
<feature type="compositionally biased region" description="Polar residues" evidence="1">
    <location>
        <begin position="786"/>
        <end position="798"/>
    </location>
</feature>
<evidence type="ECO:0000313" key="2">
    <source>
        <dbReference type="Ensembl" id="ENSGMOP00000050233.1"/>
    </source>
</evidence>
<gene>
    <name evidence="2" type="primary">LOC115544547</name>
</gene>
<organism evidence="2 3">
    <name type="scientific">Gadus morhua</name>
    <name type="common">Atlantic cod</name>
    <dbReference type="NCBI Taxonomy" id="8049"/>
    <lineage>
        <taxon>Eukaryota</taxon>
        <taxon>Metazoa</taxon>
        <taxon>Chordata</taxon>
        <taxon>Craniata</taxon>
        <taxon>Vertebrata</taxon>
        <taxon>Euteleostomi</taxon>
        <taxon>Actinopterygii</taxon>
        <taxon>Neopterygii</taxon>
        <taxon>Teleostei</taxon>
        <taxon>Neoteleostei</taxon>
        <taxon>Acanthomorphata</taxon>
        <taxon>Zeiogadaria</taxon>
        <taxon>Gadariae</taxon>
        <taxon>Gadiformes</taxon>
        <taxon>Gadoidei</taxon>
        <taxon>Gadidae</taxon>
        <taxon>Gadus</taxon>
    </lineage>
</organism>
<feature type="region of interest" description="Disordered" evidence="1">
    <location>
        <begin position="1170"/>
        <end position="1374"/>
    </location>
</feature>
<dbReference type="OMA" id="VVNIFAH"/>
<feature type="compositionally biased region" description="Polar residues" evidence="1">
    <location>
        <begin position="554"/>
        <end position="576"/>
    </location>
</feature>
<feature type="compositionally biased region" description="Basic and acidic residues" evidence="1">
    <location>
        <begin position="1471"/>
        <end position="1485"/>
    </location>
</feature>
<dbReference type="PANTHER" id="PTHR23039">
    <property type="entry name" value="NANCE-HORAN SYNDROME PROTEIN"/>
    <property type="match status" value="1"/>
</dbReference>
<dbReference type="GO" id="GO:0030154">
    <property type="term" value="P:cell differentiation"/>
    <property type="evidence" value="ECO:0007669"/>
    <property type="project" value="TreeGrafter"/>
</dbReference>
<feature type="region of interest" description="Disordered" evidence="1">
    <location>
        <begin position="885"/>
        <end position="904"/>
    </location>
</feature>
<feature type="compositionally biased region" description="Polar residues" evidence="1">
    <location>
        <begin position="1261"/>
        <end position="1272"/>
    </location>
</feature>
<evidence type="ECO:0000256" key="1">
    <source>
        <dbReference type="SAM" id="MobiDB-lite"/>
    </source>
</evidence>
<feature type="region of interest" description="Disordered" evidence="1">
    <location>
        <begin position="1553"/>
        <end position="1842"/>
    </location>
</feature>
<feature type="compositionally biased region" description="Pro residues" evidence="1">
    <location>
        <begin position="1038"/>
        <end position="1054"/>
    </location>
</feature>
<feature type="compositionally biased region" description="Polar residues" evidence="1">
    <location>
        <begin position="1629"/>
        <end position="1645"/>
    </location>
</feature>
<dbReference type="OrthoDB" id="9948858at2759"/>
<feature type="region of interest" description="Disordered" evidence="1">
    <location>
        <begin position="395"/>
        <end position="804"/>
    </location>
</feature>
<feature type="region of interest" description="Disordered" evidence="1">
    <location>
        <begin position="998"/>
        <end position="1140"/>
    </location>
</feature>
<feature type="compositionally biased region" description="Polar residues" evidence="1">
    <location>
        <begin position="1763"/>
        <end position="1774"/>
    </location>
</feature>
<feature type="compositionally biased region" description="Polar residues" evidence="1">
    <location>
        <begin position="1590"/>
        <end position="1618"/>
    </location>
</feature>
<feature type="compositionally biased region" description="Polar residues" evidence="1">
    <location>
        <begin position="894"/>
        <end position="904"/>
    </location>
</feature>